<sequence length="93" mass="10968">MPTALPTSEPRLSPRETARFLWLCLRVRYLRRRMERASLRAARVGFERAGGRFVHFARLWLDCHEEAAALLRCEEPPDVAEVRKMFEGTLRKR</sequence>
<dbReference type="EMBL" id="JTHG01000046">
    <property type="protein sequence ID" value="KMO25678.1"/>
    <property type="molecule type" value="Genomic_DNA"/>
</dbReference>
<comment type="caution">
    <text evidence="1">The sequence shown here is derived from an EMBL/GenBank/DDBJ whole genome shotgun (WGS) entry which is preliminary data.</text>
</comment>
<evidence type="ECO:0000313" key="1">
    <source>
        <dbReference type="EMBL" id="KMO25678.1"/>
    </source>
</evidence>
<gene>
    <name evidence="1" type="ORF">QR79_06475</name>
</gene>
<accession>A0ABR5HGD4</accession>
<evidence type="ECO:0000313" key="2">
    <source>
        <dbReference type="Proteomes" id="UP000036471"/>
    </source>
</evidence>
<reference evidence="1 2" key="1">
    <citation type="submission" date="2014-11" db="EMBL/GenBank/DDBJ databases">
        <title>Comparative genomics of Methylobacterium species.</title>
        <authorList>
            <person name="Chaudhry V."/>
            <person name="Patil P.B."/>
        </authorList>
    </citation>
    <scope>NUCLEOTIDE SEQUENCE [LARGE SCALE GENOMIC DNA]</scope>
    <source>
        <strain evidence="1 2">SE3.6</strain>
    </source>
</reference>
<protein>
    <submittedName>
        <fullName evidence="1">Uncharacterized protein</fullName>
    </submittedName>
</protein>
<organism evidence="1 2">
    <name type="scientific">Methylobacterium indicum</name>
    <dbReference type="NCBI Taxonomy" id="1775910"/>
    <lineage>
        <taxon>Bacteria</taxon>
        <taxon>Pseudomonadati</taxon>
        <taxon>Pseudomonadota</taxon>
        <taxon>Alphaproteobacteria</taxon>
        <taxon>Hyphomicrobiales</taxon>
        <taxon>Methylobacteriaceae</taxon>
        <taxon>Methylobacterium</taxon>
    </lineage>
</organism>
<dbReference type="RefSeq" id="WP_048426517.1">
    <property type="nucleotide sequence ID" value="NZ_JTHF01000044.1"/>
</dbReference>
<name>A0ABR5HGD4_9HYPH</name>
<dbReference type="Proteomes" id="UP000036471">
    <property type="component" value="Unassembled WGS sequence"/>
</dbReference>
<proteinExistence type="predicted"/>
<keyword evidence="2" id="KW-1185">Reference proteome</keyword>